<dbReference type="InterPro" id="IPR032755">
    <property type="entry name" value="TSNAXIP1_N"/>
</dbReference>
<organism evidence="3 4">
    <name type="scientific">Brachionus plicatilis</name>
    <name type="common">Marine rotifer</name>
    <name type="synonym">Brachionus muelleri</name>
    <dbReference type="NCBI Taxonomy" id="10195"/>
    <lineage>
        <taxon>Eukaryota</taxon>
        <taxon>Metazoa</taxon>
        <taxon>Spiralia</taxon>
        <taxon>Gnathifera</taxon>
        <taxon>Rotifera</taxon>
        <taxon>Eurotatoria</taxon>
        <taxon>Monogononta</taxon>
        <taxon>Pseudotrocha</taxon>
        <taxon>Ploima</taxon>
        <taxon>Brachionidae</taxon>
        <taxon>Brachionus</taxon>
    </lineage>
</organism>
<evidence type="ECO:0000256" key="1">
    <source>
        <dbReference type="ARBA" id="ARBA00023054"/>
    </source>
</evidence>
<feature type="domain" description="Translin-associated factor X-interacting protein 1 N-terminal" evidence="2">
    <location>
        <begin position="18"/>
        <end position="138"/>
    </location>
</feature>
<sequence>MEAGNTQNDDIFVSKVNRFIDEELSRIEQHVSTYDRRSRFLIFKEALNKIIEYAQIYRNLLIDIKKGYEYCIDVFENQNVNVKEKIDELLKYKSYPETISNLKKSKLEFLQKFDRTKFYTQELEQKLESIIEKNEKFRPKKNTNKFEFLIAKEKKESDQEENKKIVISGLSLDKTTDLVHLDFLLKEIEYKIKELSVAQAEKYSNKQQKKDLEVN</sequence>
<reference evidence="3 4" key="1">
    <citation type="journal article" date="2018" name="Sci. Rep.">
        <title>Genomic signatures of local adaptation to the degree of environmental predictability in rotifers.</title>
        <authorList>
            <person name="Franch-Gras L."/>
            <person name="Hahn C."/>
            <person name="Garcia-Roger E.M."/>
            <person name="Carmona M.J."/>
            <person name="Serra M."/>
            <person name="Gomez A."/>
        </authorList>
    </citation>
    <scope>NUCLEOTIDE SEQUENCE [LARGE SCALE GENOMIC DNA]</scope>
    <source>
        <strain evidence="3">HYR1</strain>
    </source>
</reference>
<accession>A0A3M7SIM5</accession>
<gene>
    <name evidence="3" type="ORF">BpHYR1_010491</name>
</gene>
<proteinExistence type="predicted"/>
<dbReference type="Pfam" id="PF15739">
    <property type="entry name" value="TSNAXIP1_N"/>
    <property type="match status" value="1"/>
</dbReference>
<protein>
    <submittedName>
        <fullName evidence="3">Clathrin heavy chain linker domain-containing 1-like</fullName>
    </submittedName>
</protein>
<name>A0A3M7SIM5_BRAPC</name>
<evidence type="ECO:0000259" key="2">
    <source>
        <dbReference type="Pfam" id="PF15739"/>
    </source>
</evidence>
<comment type="caution">
    <text evidence="3">The sequence shown here is derived from an EMBL/GenBank/DDBJ whole genome shotgun (WGS) entry which is preliminary data.</text>
</comment>
<keyword evidence="4" id="KW-1185">Reference proteome</keyword>
<evidence type="ECO:0000313" key="3">
    <source>
        <dbReference type="EMBL" id="RNA35450.1"/>
    </source>
</evidence>
<dbReference type="EMBL" id="REGN01001323">
    <property type="protein sequence ID" value="RNA35450.1"/>
    <property type="molecule type" value="Genomic_DNA"/>
</dbReference>
<dbReference type="STRING" id="10195.A0A3M7SIM5"/>
<dbReference type="Proteomes" id="UP000276133">
    <property type="component" value="Unassembled WGS sequence"/>
</dbReference>
<dbReference type="AlphaFoldDB" id="A0A3M7SIM5"/>
<evidence type="ECO:0000313" key="4">
    <source>
        <dbReference type="Proteomes" id="UP000276133"/>
    </source>
</evidence>
<keyword evidence="1" id="KW-0175">Coiled coil</keyword>